<organism evidence="2 3">
    <name type="scientific">Pleurodeles waltl</name>
    <name type="common">Iberian ribbed newt</name>
    <dbReference type="NCBI Taxonomy" id="8319"/>
    <lineage>
        <taxon>Eukaryota</taxon>
        <taxon>Metazoa</taxon>
        <taxon>Chordata</taxon>
        <taxon>Craniata</taxon>
        <taxon>Vertebrata</taxon>
        <taxon>Euteleostomi</taxon>
        <taxon>Amphibia</taxon>
        <taxon>Batrachia</taxon>
        <taxon>Caudata</taxon>
        <taxon>Salamandroidea</taxon>
        <taxon>Salamandridae</taxon>
        <taxon>Pleurodelinae</taxon>
        <taxon>Pleurodeles</taxon>
    </lineage>
</organism>
<reference evidence="2" key="1">
    <citation type="journal article" date="2022" name="bioRxiv">
        <title>Sequencing and chromosome-scale assembly of the giantPleurodeles waltlgenome.</title>
        <authorList>
            <person name="Brown T."/>
            <person name="Elewa A."/>
            <person name="Iarovenko S."/>
            <person name="Subramanian E."/>
            <person name="Araus A.J."/>
            <person name="Petzold A."/>
            <person name="Susuki M."/>
            <person name="Suzuki K.-i.T."/>
            <person name="Hayashi T."/>
            <person name="Toyoda A."/>
            <person name="Oliveira C."/>
            <person name="Osipova E."/>
            <person name="Leigh N.D."/>
            <person name="Simon A."/>
            <person name="Yun M.H."/>
        </authorList>
    </citation>
    <scope>NUCLEOTIDE SEQUENCE</scope>
    <source>
        <strain evidence="2">20211129_DDA</strain>
        <tissue evidence="2">Liver</tissue>
    </source>
</reference>
<feature type="region of interest" description="Disordered" evidence="1">
    <location>
        <begin position="42"/>
        <end position="69"/>
    </location>
</feature>
<feature type="region of interest" description="Disordered" evidence="1">
    <location>
        <begin position="1"/>
        <end position="21"/>
    </location>
</feature>
<dbReference type="AlphaFoldDB" id="A0AAV7TES1"/>
<dbReference type="Proteomes" id="UP001066276">
    <property type="component" value="Chromosome 3_2"/>
</dbReference>
<protein>
    <submittedName>
        <fullName evidence="2">Uncharacterized protein</fullName>
    </submittedName>
</protein>
<comment type="caution">
    <text evidence="2">The sequence shown here is derived from an EMBL/GenBank/DDBJ whole genome shotgun (WGS) entry which is preliminary data.</text>
</comment>
<sequence>MLSKSGPKGMGPDPVSSAQKVPSLLLLPGEWRRLPPNKIHRLSEAPEETPPLLTPVSFRDCSRTRGTGE</sequence>
<evidence type="ECO:0000313" key="2">
    <source>
        <dbReference type="EMBL" id="KAJ1175083.1"/>
    </source>
</evidence>
<feature type="compositionally biased region" description="Basic and acidic residues" evidence="1">
    <location>
        <begin position="60"/>
        <end position="69"/>
    </location>
</feature>
<evidence type="ECO:0000313" key="3">
    <source>
        <dbReference type="Proteomes" id="UP001066276"/>
    </source>
</evidence>
<dbReference type="EMBL" id="JANPWB010000006">
    <property type="protein sequence ID" value="KAJ1175083.1"/>
    <property type="molecule type" value="Genomic_DNA"/>
</dbReference>
<gene>
    <name evidence="2" type="ORF">NDU88_000374</name>
</gene>
<keyword evidence="3" id="KW-1185">Reference proteome</keyword>
<evidence type="ECO:0000256" key="1">
    <source>
        <dbReference type="SAM" id="MobiDB-lite"/>
    </source>
</evidence>
<proteinExistence type="predicted"/>
<accession>A0AAV7TES1</accession>
<name>A0AAV7TES1_PLEWA</name>